<dbReference type="SUPFAM" id="SSF81383">
    <property type="entry name" value="F-box domain"/>
    <property type="match status" value="1"/>
</dbReference>
<dbReference type="GO" id="GO:0003924">
    <property type="term" value="F:GTPase activity"/>
    <property type="evidence" value="ECO:0007669"/>
    <property type="project" value="InterPro"/>
</dbReference>
<evidence type="ECO:0000256" key="4">
    <source>
        <dbReference type="PROSITE-ProRule" id="PRU00091"/>
    </source>
</evidence>
<protein>
    <recommendedName>
        <fullName evidence="8">FYVE-type domain-containing protein</fullName>
    </recommendedName>
</protein>
<dbReference type="Gene3D" id="1.20.1280.50">
    <property type="match status" value="1"/>
</dbReference>
<dbReference type="PANTHER" id="PTHR23164:SF29">
    <property type="entry name" value="E3 UBIQUITIN-PROTEIN LIGASE PIB1"/>
    <property type="match status" value="1"/>
</dbReference>
<dbReference type="SMART" id="SM00064">
    <property type="entry name" value="FYVE"/>
    <property type="match status" value="1"/>
</dbReference>
<dbReference type="InterPro" id="IPR001806">
    <property type="entry name" value="Small_GTPase"/>
</dbReference>
<evidence type="ECO:0000256" key="2">
    <source>
        <dbReference type="ARBA" id="ARBA00022771"/>
    </source>
</evidence>
<evidence type="ECO:0000259" key="6">
    <source>
        <dbReference type="PROSITE" id="PS50181"/>
    </source>
</evidence>
<dbReference type="InterPro" id="IPR017455">
    <property type="entry name" value="Znf_FYVE-rel"/>
</dbReference>
<dbReference type="InterPro" id="IPR013083">
    <property type="entry name" value="Znf_RING/FYVE/PHD"/>
</dbReference>
<dbReference type="SUPFAM" id="SSF57903">
    <property type="entry name" value="FYVE/PHD zinc finger"/>
    <property type="match status" value="1"/>
</dbReference>
<dbReference type="SUPFAM" id="SSF52540">
    <property type="entry name" value="P-loop containing nucleoside triphosphate hydrolases"/>
    <property type="match status" value="1"/>
</dbReference>
<dbReference type="InterPro" id="IPR000306">
    <property type="entry name" value="Znf_FYVE"/>
</dbReference>
<gene>
    <name evidence="7" type="ORF">TVY486_0703750</name>
</gene>
<dbReference type="InterPro" id="IPR011011">
    <property type="entry name" value="Znf_FYVE_PHD"/>
</dbReference>
<dbReference type="AlphaFoldDB" id="G0TYJ4"/>
<dbReference type="PROSITE" id="PS50178">
    <property type="entry name" value="ZF_FYVE"/>
    <property type="match status" value="1"/>
</dbReference>
<evidence type="ECO:0000313" key="7">
    <source>
        <dbReference type="EMBL" id="CCC49041.1"/>
    </source>
</evidence>
<name>G0TYJ4_TRYVY</name>
<dbReference type="Gene3D" id="3.40.50.300">
    <property type="entry name" value="P-loop containing nucleotide triphosphate hydrolases"/>
    <property type="match status" value="1"/>
</dbReference>
<dbReference type="PROSITE" id="PS50181">
    <property type="entry name" value="FBOX"/>
    <property type="match status" value="1"/>
</dbReference>
<dbReference type="GO" id="GO:0005525">
    <property type="term" value="F:GTP binding"/>
    <property type="evidence" value="ECO:0007669"/>
    <property type="project" value="InterPro"/>
</dbReference>
<feature type="domain" description="F-box" evidence="6">
    <location>
        <begin position="228"/>
        <end position="274"/>
    </location>
</feature>
<dbReference type="Pfam" id="PF01363">
    <property type="entry name" value="FYVE"/>
    <property type="match status" value="1"/>
</dbReference>
<dbReference type="EMBL" id="HE573023">
    <property type="protein sequence ID" value="CCC49041.1"/>
    <property type="molecule type" value="Genomic_DNA"/>
</dbReference>
<dbReference type="VEuPathDB" id="TriTrypDB:TvY486_0703750"/>
<dbReference type="PANTHER" id="PTHR23164">
    <property type="entry name" value="EARLY ENDOSOME ANTIGEN 1"/>
    <property type="match status" value="1"/>
</dbReference>
<feature type="domain" description="FYVE-type" evidence="5">
    <location>
        <begin position="105"/>
        <end position="211"/>
    </location>
</feature>
<proteinExistence type="predicted"/>
<evidence type="ECO:0000256" key="3">
    <source>
        <dbReference type="ARBA" id="ARBA00022833"/>
    </source>
</evidence>
<dbReference type="Pfam" id="PF12937">
    <property type="entry name" value="F-box-like"/>
    <property type="match status" value="1"/>
</dbReference>
<evidence type="ECO:0008006" key="8">
    <source>
        <dbReference type="Google" id="ProtNLM"/>
    </source>
</evidence>
<keyword evidence="2 4" id="KW-0863">Zinc-finger</keyword>
<dbReference type="OMA" id="THRICSA"/>
<reference evidence="7" key="1">
    <citation type="journal article" date="2012" name="Proc. Natl. Acad. Sci. U.S.A.">
        <title>Antigenic diversity is generated by distinct evolutionary mechanisms in African trypanosome species.</title>
        <authorList>
            <person name="Jackson A.P."/>
            <person name="Berry A."/>
            <person name="Aslett M."/>
            <person name="Allison H.C."/>
            <person name="Burton P."/>
            <person name="Vavrova-Anderson J."/>
            <person name="Brown R."/>
            <person name="Browne H."/>
            <person name="Corton N."/>
            <person name="Hauser H."/>
            <person name="Gamble J."/>
            <person name="Gilderthorp R."/>
            <person name="Marcello L."/>
            <person name="McQuillan J."/>
            <person name="Otto T.D."/>
            <person name="Quail M.A."/>
            <person name="Sanders M.J."/>
            <person name="van Tonder A."/>
            <person name="Ginger M.L."/>
            <person name="Field M.C."/>
            <person name="Barry J.D."/>
            <person name="Hertz-Fowler C."/>
            <person name="Berriman M."/>
        </authorList>
    </citation>
    <scope>NUCLEOTIDE SEQUENCE</scope>
    <source>
        <strain evidence="7">Y486</strain>
    </source>
</reference>
<keyword evidence="3" id="KW-0862">Zinc</keyword>
<sequence length="601" mass="66247">MDYMDFASARETGPLLSPATISVSIPYTTAAVSSSSSNTCNSSVSGNGNDNGVTSSTCLSSSGTIASHKFTRLTKPTLDPSHIRFCPPSQWVPDAQIMTCMTHECNVFFSFFNRRHHCHICGRVFCSACCSRMVNLGDYPRMSSPNSRSDGMNGVHLNAVAPQSSVRTSVASSIFSPRYAPQREFQSQQLACSTSVPGSCRICTSCHYETQLVVSRRGPNGGLRRKCRGELKMIQWSLLVRILSFLPMEDLLEVSLVSSDFYFMSRDNVIWLRHNMSRFAMEKEIQRTVMKTVEGTSALLKQNSHGRQRREIPFSTDIDDIVSADALKPSISLNARYNFTQFLDFTRRQETTRCKGLSCFAVGAHTLLSSPLKVALIGPCGARKTLMMQHLVPFNQHNGRNAGSEHSETQPTASFQTYEKAIHVTGGLTADARLQVFDISGEKRFRELRRLICLHCHAIGLCYDPQSRTSFMEAVDMIQDLVSALGPQPVVLCGVLPQASTMVGRHDVPPLEVGESETQDVGEWQSGSLRCPYDRGDLLFQRIVQCLLDRIALATSVVSFNSPSNSSCIPNEGAFSVTNHTAAHELLKISTTPSPIDVLIN</sequence>
<dbReference type="GO" id="GO:0008270">
    <property type="term" value="F:zinc ion binding"/>
    <property type="evidence" value="ECO:0007669"/>
    <property type="project" value="UniProtKB-KW"/>
</dbReference>
<dbReference type="Pfam" id="PF00071">
    <property type="entry name" value="Ras"/>
    <property type="match status" value="1"/>
</dbReference>
<evidence type="ECO:0000256" key="1">
    <source>
        <dbReference type="ARBA" id="ARBA00022723"/>
    </source>
</evidence>
<dbReference type="InterPro" id="IPR036047">
    <property type="entry name" value="F-box-like_dom_sf"/>
</dbReference>
<dbReference type="InterPro" id="IPR027417">
    <property type="entry name" value="P-loop_NTPase"/>
</dbReference>
<evidence type="ECO:0000259" key="5">
    <source>
        <dbReference type="PROSITE" id="PS50178"/>
    </source>
</evidence>
<keyword evidence="1" id="KW-0479">Metal-binding</keyword>
<dbReference type="Gene3D" id="3.30.40.10">
    <property type="entry name" value="Zinc/RING finger domain, C3HC4 (zinc finger)"/>
    <property type="match status" value="1"/>
</dbReference>
<accession>G0TYJ4</accession>
<dbReference type="InterPro" id="IPR001810">
    <property type="entry name" value="F-box_dom"/>
</dbReference>
<organism evidence="7">
    <name type="scientific">Trypanosoma vivax (strain Y486)</name>
    <dbReference type="NCBI Taxonomy" id="1055687"/>
    <lineage>
        <taxon>Eukaryota</taxon>
        <taxon>Discoba</taxon>
        <taxon>Euglenozoa</taxon>
        <taxon>Kinetoplastea</taxon>
        <taxon>Metakinetoplastina</taxon>
        <taxon>Trypanosomatida</taxon>
        <taxon>Trypanosomatidae</taxon>
        <taxon>Trypanosoma</taxon>
        <taxon>Duttonella</taxon>
    </lineage>
</organism>